<organism evidence="2 3">
    <name type="scientific">Rhizophagus irregularis</name>
    <dbReference type="NCBI Taxonomy" id="588596"/>
    <lineage>
        <taxon>Eukaryota</taxon>
        <taxon>Fungi</taxon>
        <taxon>Fungi incertae sedis</taxon>
        <taxon>Mucoromycota</taxon>
        <taxon>Glomeromycotina</taxon>
        <taxon>Glomeromycetes</taxon>
        <taxon>Glomerales</taxon>
        <taxon>Glomeraceae</taxon>
        <taxon>Rhizophagus</taxon>
    </lineage>
</organism>
<evidence type="ECO:0000313" key="3">
    <source>
        <dbReference type="Proteomes" id="UP000233469"/>
    </source>
</evidence>
<name>A0A2N1N2E0_9GLOM</name>
<dbReference type="Pfam" id="PF26638">
    <property type="entry name" value="DUF8211"/>
    <property type="match status" value="1"/>
</dbReference>
<dbReference type="AlphaFoldDB" id="A0A2N1N2E0"/>
<reference evidence="2 3" key="1">
    <citation type="submission" date="2016-04" db="EMBL/GenBank/DDBJ databases">
        <title>Genome analyses suggest a sexual origin of heterokaryosis in a supposedly ancient asexual fungus.</title>
        <authorList>
            <person name="Ropars J."/>
            <person name="Sedzielewska K."/>
            <person name="Noel J."/>
            <person name="Charron P."/>
            <person name="Farinelli L."/>
            <person name="Marton T."/>
            <person name="Kruger M."/>
            <person name="Pelin A."/>
            <person name="Brachmann A."/>
            <person name="Corradi N."/>
        </authorList>
    </citation>
    <scope>NUCLEOTIDE SEQUENCE [LARGE SCALE GENOMIC DNA]</scope>
    <source>
        <strain evidence="2 3">C2</strain>
    </source>
</reference>
<dbReference type="VEuPathDB" id="FungiDB:RhiirA1_457317"/>
<proteinExistence type="predicted"/>
<reference evidence="2 3" key="2">
    <citation type="submission" date="2017-10" db="EMBL/GenBank/DDBJ databases">
        <title>Extensive intraspecific genome diversity in a model arbuscular mycorrhizal fungus.</title>
        <authorList>
            <person name="Chen E.C.H."/>
            <person name="Morin E."/>
            <person name="Baudet D."/>
            <person name="Noel J."/>
            <person name="Ndikumana S."/>
            <person name="Charron P."/>
            <person name="St-Onge C."/>
            <person name="Giorgi J."/>
            <person name="Grigoriev I.V."/>
            <person name="Roux C."/>
            <person name="Martin F.M."/>
            <person name="Corradi N."/>
        </authorList>
    </citation>
    <scope>NUCLEOTIDE SEQUENCE [LARGE SCALE GENOMIC DNA]</scope>
    <source>
        <strain evidence="2 3">C2</strain>
    </source>
</reference>
<gene>
    <name evidence="2" type="ORF">RhiirC2_782770</name>
</gene>
<feature type="domain" description="DUF8211" evidence="1">
    <location>
        <begin position="145"/>
        <end position="218"/>
    </location>
</feature>
<protein>
    <recommendedName>
        <fullName evidence="1">DUF8211 domain-containing protein</fullName>
    </recommendedName>
</protein>
<dbReference type="InterPro" id="IPR058524">
    <property type="entry name" value="DUF8211"/>
</dbReference>
<sequence length="379" mass="44569">MICKKLLERVTFIQSCEDKSNNQNTSTKTFFNFSYKKYRFYFGIFIPYDHSIESKPLSLPPRLCDLPSPIAMFNNRHGCGLHFYKKYQEKTIFVRNNNGELVSPNHLQNKQLHANLIYERWKNKETKSISSLHTGITYNSRYIISNRQQKRFERSCRRILKQEIIKPGAVSNVSSKLATAKKNGFVFLSSQKITKSIKHLHYKKVNDIPNQKDYNFIIPQYFRTERKKVTPPIVVHPRITVNVDVLESTTNNQTILSASPYNPIPNMFIPVKYHDIIMPDPIYDDADSFIIPGSRAWFTYMYRLDLATREERLEKAEMARMAARYAELEAESEARIAHQLQLEEERTQRLAKIRKDHEIELNKEAIYQGTSSKHVEHRR</sequence>
<dbReference type="VEuPathDB" id="FungiDB:FUN_022048"/>
<accession>A0A2N1N2E0</accession>
<dbReference type="EMBL" id="LLXL01000887">
    <property type="protein sequence ID" value="PKK68062.1"/>
    <property type="molecule type" value="Genomic_DNA"/>
</dbReference>
<comment type="caution">
    <text evidence="2">The sequence shown here is derived from an EMBL/GenBank/DDBJ whole genome shotgun (WGS) entry which is preliminary data.</text>
</comment>
<dbReference type="Proteomes" id="UP000233469">
    <property type="component" value="Unassembled WGS sequence"/>
</dbReference>
<evidence type="ECO:0000259" key="1">
    <source>
        <dbReference type="Pfam" id="PF26638"/>
    </source>
</evidence>
<dbReference type="VEuPathDB" id="FungiDB:RhiirFUN_021577"/>
<evidence type="ECO:0000313" key="2">
    <source>
        <dbReference type="EMBL" id="PKK68062.1"/>
    </source>
</evidence>